<keyword evidence="2" id="KW-1185">Reference proteome</keyword>
<dbReference type="EMBL" id="PKPP01013550">
    <property type="protein sequence ID" value="PWA40779.1"/>
    <property type="molecule type" value="Genomic_DNA"/>
</dbReference>
<proteinExistence type="predicted"/>
<dbReference type="PANTHER" id="PTHR24177">
    <property type="entry name" value="CASKIN"/>
    <property type="match status" value="1"/>
</dbReference>
<reference evidence="1 2" key="1">
    <citation type="journal article" date="2018" name="Mol. Plant">
        <title>The genome of Artemisia annua provides insight into the evolution of Asteraceae family and artemisinin biosynthesis.</title>
        <authorList>
            <person name="Shen Q."/>
            <person name="Zhang L."/>
            <person name="Liao Z."/>
            <person name="Wang S."/>
            <person name="Yan T."/>
            <person name="Shi P."/>
            <person name="Liu M."/>
            <person name="Fu X."/>
            <person name="Pan Q."/>
            <person name="Wang Y."/>
            <person name="Lv Z."/>
            <person name="Lu X."/>
            <person name="Zhang F."/>
            <person name="Jiang W."/>
            <person name="Ma Y."/>
            <person name="Chen M."/>
            <person name="Hao X."/>
            <person name="Li L."/>
            <person name="Tang Y."/>
            <person name="Lv G."/>
            <person name="Zhou Y."/>
            <person name="Sun X."/>
            <person name="Brodelius P.E."/>
            <person name="Rose J.K.C."/>
            <person name="Tang K."/>
        </authorList>
    </citation>
    <scope>NUCLEOTIDE SEQUENCE [LARGE SCALE GENOMIC DNA]</scope>
    <source>
        <strain evidence="2">cv. Huhao1</strain>
        <tissue evidence="1">Leaf</tissue>
    </source>
</reference>
<comment type="caution">
    <text evidence="1">The sequence shown here is derived from an EMBL/GenBank/DDBJ whole genome shotgun (WGS) entry which is preliminary data.</text>
</comment>
<gene>
    <name evidence="1" type="ORF">CTI12_AA559710</name>
</gene>
<evidence type="ECO:0000313" key="2">
    <source>
        <dbReference type="Proteomes" id="UP000245207"/>
    </source>
</evidence>
<sequence length="150" mass="16857">MEQEMVQQASVQLPTIIEQSPEDHPQQDHVIVELPPLARSRPNLPCSDLLHEVADAISLFSSAASILMFLSILTSRYAERDFLKSLPKKLTLGSSVVIKTLINASITCKTVCVRLQSLGKALRLFRRRSLLRRLWSTNSQRPLNLASRPL</sequence>
<dbReference type="STRING" id="35608.A0A2U1KVJ6"/>
<dbReference type="GO" id="GO:0016020">
    <property type="term" value="C:membrane"/>
    <property type="evidence" value="ECO:0007669"/>
    <property type="project" value="TreeGrafter"/>
</dbReference>
<name>A0A2U1KVJ6_ARTAN</name>
<accession>A0A2U1KVJ6</accession>
<dbReference type="Proteomes" id="UP000245207">
    <property type="component" value="Unassembled WGS sequence"/>
</dbReference>
<evidence type="ECO:0000313" key="1">
    <source>
        <dbReference type="EMBL" id="PWA40779.1"/>
    </source>
</evidence>
<dbReference type="PANTHER" id="PTHR24177:SF472">
    <property type="entry name" value="PGG DOMAIN-CONTAINING PROTEIN"/>
    <property type="match status" value="1"/>
</dbReference>
<dbReference type="AlphaFoldDB" id="A0A2U1KVJ6"/>
<protein>
    <submittedName>
        <fullName evidence="1">PGG domain-containing protein</fullName>
    </submittedName>
</protein>
<organism evidence="1 2">
    <name type="scientific">Artemisia annua</name>
    <name type="common">Sweet wormwood</name>
    <dbReference type="NCBI Taxonomy" id="35608"/>
    <lineage>
        <taxon>Eukaryota</taxon>
        <taxon>Viridiplantae</taxon>
        <taxon>Streptophyta</taxon>
        <taxon>Embryophyta</taxon>
        <taxon>Tracheophyta</taxon>
        <taxon>Spermatophyta</taxon>
        <taxon>Magnoliopsida</taxon>
        <taxon>eudicotyledons</taxon>
        <taxon>Gunneridae</taxon>
        <taxon>Pentapetalae</taxon>
        <taxon>asterids</taxon>
        <taxon>campanulids</taxon>
        <taxon>Asterales</taxon>
        <taxon>Asteraceae</taxon>
        <taxon>Asteroideae</taxon>
        <taxon>Anthemideae</taxon>
        <taxon>Artemisiinae</taxon>
        <taxon>Artemisia</taxon>
    </lineage>
</organism>